<name>A0A9P6T045_9FUNG</name>
<evidence type="ECO:0000313" key="2">
    <source>
        <dbReference type="EMBL" id="KAG0014992.1"/>
    </source>
</evidence>
<dbReference type="Proteomes" id="UP000703661">
    <property type="component" value="Unassembled WGS sequence"/>
</dbReference>
<proteinExistence type="predicted"/>
<feature type="compositionally biased region" description="Low complexity" evidence="1">
    <location>
        <begin position="305"/>
        <end position="319"/>
    </location>
</feature>
<protein>
    <submittedName>
        <fullName evidence="2">Uncharacterized protein</fullName>
    </submittedName>
</protein>
<feature type="compositionally biased region" description="Polar residues" evidence="1">
    <location>
        <begin position="334"/>
        <end position="356"/>
    </location>
</feature>
<keyword evidence="3" id="KW-1185">Reference proteome</keyword>
<feature type="region of interest" description="Disordered" evidence="1">
    <location>
        <begin position="770"/>
        <end position="792"/>
    </location>
</feature>
<feature type="region of interest" description="Disordered" evidence="1">
    <location>
        <begin position="305"/>
        <end position="378"/>
    </location>
</feature>
<dbReference type="InterPro" id="IPR052557">
    <property type="entry name" value="CAP/Cytokinesis_protein"/>
</dbReference>
<accession>A0A9P6T045</accession>
<dbReference type="PANTHER" id="PTHR46333">
    <property type="entry name" value="CYTOKINESIS PROTEIN 3"/>
    <property type="match status" value="1"/>
</dbReference>
<evidence type="ECO:0000313" key="3">
    <source>
        <dbReference type="Proteomes" id="UP000703661"/>
    </source>
</evidence>
<dbReference type="GO" id="GO:0110085">
    <property type="term" value="C:mitotic actomyosin contractile ring"/>
    <property type="evidence" value="ECO:0007669"/>
    <property type="project" value="TreeGrafter"/>
</dbReference>
<sequence>KPVGAVIVKNAPESTTNLPCPGPDNKNASGASLNAISRKNPQAVMGDSGLCPTLPGASPAFEEFQSSPPVEFSNDAVYNPGYALDQQHRNSASTALLNPPGPNTVLSPAQGVDGRHVVNRYSMPNLAGDGLKQQQQLPHSATAPTPIGYLQDSVSQGSAYLPGSASYLPQGEHPNIGGYNNYGIPSKQELPCDHNYSEDPPHFQPGMMPRSSIDWYSQQLGPGQDDPHQRGFSPVGAPGRKQSIVAISALPFGQTPQQLQQRQQQHAHSTPMARIVMGHRAPNPSIVIPQFGGRRQSSFVAFGSTQISPTESSPTSSGTLASARQHFLSPPTTPNTAVSRRAVSPTSAGTSMSEASAFSIGDNRRKSETVRVPPSSSMVAPNFSARKFSVDTDRSLATSSVATTMQSSGVSLSLNTPSDDVNEDLETLGTYTARKPKATLIRAFKQIINPKKVAEEDAIRNKSEHFAWIEMQKSLKRVNSLDMGDDKSFFASSTTDTKAKYVQPPLLQDQDPFETLKKCQVIRDSLQEHEATNCMLEYEPNAFVQIDKVARNVNQRGPHITPQLLSQKYLTRPYSKSPISKLRVLFIWVSENIRLEGGPTRDVSGGRYKLGPAGEHMATLAGLANGGRSAAGESSSLRSAALAPPPAVFMAGVEEYAGDFLQDTPELAQDVLTSRTSKTGEGFANLFAEMALAAGIENVGVVKGYVKGPMDVFSKDIPPPNHAWNVLPFVRPAYFDFGLSLPDFKKLTRLDIRDDELIEVVVRIDGGRGASSSSVGGLANGRGPIPPGANGTGHQHGLYGSECLGKCCGERIELRAEVEVMTSEGKIIRRRALAQVMIWNPYQQHARLSQQGTASSTLSFAGGAKIAASIAASSNRAFQPHHCTRVRIAKIKAVLPPETVVGVGGIRKGALHIYAGRKVENAPSDATPYSLALTLPIRHTGSMPKTPLNFVLPHFSPYEFYVKAPQTELLYYPHTYKFTILSLAAQAQATLASANAIAIADNEASIGTNNSAVSIGSTNSTMTSLRHMRSIGGPGTVTGPSSLNPLYRPHQQSAQTLHVPSSASAQTLALVDSPPPRGSRFPISSTVSSTATIRGGGLSSFKDYPYQHCHYQMSSSASMASTSPSSMAGGIMGNDAAGPSGSVAIPRPERLVLRTQTNRIHKLVYDPIRQCHEAQVDVKERGIWECVRMDDGAKNRVGREGTGGVVIASWKCV</sequence>
<dbReference type="PANTHER" id="PTHR46333:SF2">
    <property type="entry name" value="CYTOKINESIS PROTEIN 3"/>
    <property type="match status" value="1"/>
</dbReference>
<dbReference type="EMBL" id="JAAAID010000670">
    <property type="protein sequence ID" value="KAG0014992.1"/>
    <property type="molecule type" value="Genomic_DNA"/>
</dbReference>
<evidence type="ECO:0000256" key="1">
    <source>
        <dbReference type="SAM" id="MobiDB-lite"/>
    </source>
</evidence>
<organism evidence="2 3">
    <name type="scientific">Entomortierella chlamydospora</name>
    <dbReference type="NCBI Taxonomy" id="101097"/>
    <lineage>
        <taxon>Eukaryota</taxon>
        <taxon>Fungi</taxon>
        <taxon>Fungi incertae sedis</taxon>
        <taxon>Mucoromycota</taxon>
        <taxon>Mortierellomycotina</taxon>
        <taxon>Mortierellomycetes</taxon>
        <taxon>Mortierellales</taxon>
        <taxon>Mortierellaceae</taxon>
        <taxon>Entomortierella</taxon>
    </lineage>
</organism>
<feature type="non-terminal residue" evidence="2">
    <location>
        <position position="1"/>
    </location>
</feature>
<comment type="caution">
    <text evidence="2">The sequence shown here is derived from an EMBL/GenBank/DDBJ whole genome shotgun (WGS) entry which is preliminary data.</text>
</comment>
<dbReference type="AlphaFoldDB" id="A0A9P6T045"/>
<feature type="region of interest" description="Disordered" evidence="1">
    <location>
        <begin position="1"/>
        <end position="32"/>
    </location>
</feature>
<reference evidence="2" key="1">
    <citation type="journal article" date="2020" name="Fungal Divers.">
        <title>Resolving the Mortierellaceae phylogeny through synthesis of multi-gene phylogenetics and phylogenomics.</title>
        <authorList>
            <person name="Vandepol N."/>
            <person name="Liber J."/>
            <person name="Desiro A."/>
            <person name="Na H."/>
            <person name="Kennedy M."/>
            <person name="Barry K."/>
            <person name="Grigoriev I.V."/>
            <person name="Miller A.N."/>
            <person name="O'Donnell K."/>
            <person name="Stajich J.E."/>
            <person name="Bonito G."/>
        </authorList>
    </citation>
    <scope>NUCLEOTIDE SEQUENCE</scope>
    <source>
        <strain evidence="2">NRRL 2769</strain>
    </source>
</reference>
<gene>
    <name evidence="2" type="ORF">BGZ80_010116</name>
</gene>
<dbReference type="GO" id="GO:0140278">
    <property type="term" value="P:mitotic division septum assembly"/>
    <property type="evidence" value="ECO:0007669"/>
    <property type="project" value="TreeGrafter"/>
</dbReference>